<feature type="region of interest" description="Disordered" evidence="1">
    <location>
        <begin position="1"/>
        <end position="28"/>
    </location>
</feature>
<reference evidence="3" key="1">
    <citation type="submission" date="2023-07" db="EMBL/GenBank/DDBJ databases">
        <title>Sequencing the genomes of 1000 actinobacteria strains.</title>
        <authorList>
            <person name="Klenk H.-P."/>
        </authorList>
    </citation>
    <scope>NUCLEOTIDE SEQUENCE</scope>
    <source>
        <strain evidence="3">DSM 107476</strain>
    </source>
</reference>
<accession>A0ABU2A0B8</accession>
<dbReference type="SUPFAM" id="SSF52402">
    <property type="entry name" value="Adenine nucleotide alpha hydrolases-like"/>
    <property type="match status" value="2"/>
</dbReference>
<proteinExistence type="predicted"/>
<dbReference type="InterPro" id="IPR006016">
    <property type="entry name" value="UspA"/>
</dbReference>
<dbReference type="Proteomes" id="UP001180840">
    <property type="component" value="Unassembled WGS sequence"/>
</dbReference>
<dbReference type="RefSeq" id="WP_290196317.1">
    <property type="nucleotide sequence ID" value="NZ_CP047654.1"/>
</dbReference>
<dbReference type="Gene3D" id="3.40.50.12370">
    <property type="match status" value="1"/>
</dbReference>
<evidence type="ECO:0000313" key="3">
    <source>
        <dbReference type="EMBL" id="MDR7330535.1"/>
    </source>
</evidence>
<evidence type="ECO:0000313" key="4">
    <source>
        <dbReference type="Proteomes" id="UP001180840"/>
    </source>
</evidence>
<feature type="domain" description="UspA" evidence="2">
    <location>
        <begin position="217"/>
        <end position="345"/>
    </location>
</feature>
<evidence type="ECO:0000256" key="1">
    <source>
        <dbReference type="SAM" id="MobiDB-lite"/>
    </source>
</evidence>
<organism evidence="3 4">
    <name type="scientific">Corynebacterium guangdongense</name>
    <dbReference type="NCBI Taxonomy" id="1783348"/>
    <lineage>
        <taxon>Bacteria</taxon>
        <taxon>Bacillati</taxon>
        <taxon>Actinomycetota</taxon>
        <taxon>Actinomycetes</taxon>
        <taxon>Mycobacteriales</taxon>
        <taxon>Corynebacteriaceae</taxon>
        <taxon>Corynebacterium</taxon>
    </lineage>
</organism>
<protein>
    <submittedName>
        <fullName evidence="3">Nucleotide-binding universal stress UspA family protein</fullName>
    </submittedName>
</protein>
<dbReference type="Pfam" id="PF00582">
    <property type="entry name" value="Usp"/>
    <property type="match status" value="2"/>
</dbReference>
<keyword evidence="4" id="KW-1185">Reference proteome</keyword>
<gene>
    <name evidence="3" type="ORF">J2S39_002211</name>
</gene>
<dbReference type="CDD" id="cd00293">
    <property type="entry name" value="USP-like"/>
    <property type="match status" value="1"/>
</dbReference>
<name>A0ABU2A0B8_9CORY</name>
<evidence type="ECO:0000259" key="2">
    <source>
        <dbReference type="Pfam" id="PF00582"/>
    </source>
</evidence>
<comment type="caution">
    <text evidence="3">The sequence shown here is derived from an EMBL/GenBank/DDBJ whole genome shotgun (WGS) entry which is preliminary data.</text>
</comment>
<sequence length="351" mass="38098">MAVEVPSPPLRAEATPEPAPDPAPPIILIDPSELMAREEQPPTAPGPIRLLVAIEPGGSDTEAINFAVWLSRTAPVKVRAVGTFQRPWPISGLSKMAGRYEEWLQRQSAKYAKQVAKTFRNAGLEEEFWDDQISTFVDGPSEATLLCEAADDFNADLIILASTPAAPKGRFTPGTSADALLHSSPHHLGLVPRAAKLSKRGVTRLNFALLESDHQRDHDALMFTADLAAQWEVPLRVLAFSPMGLTDANDALRLDLHRDVNDEWHEYALSMLDRVRDSVLHRHESLDLDTGIAAGGGWSGAHGAVKWKKGDLLMLGSQPVGAFSRVFVGSTEAEFIRHARVPVVVSAPKAG</sequence>
<feature type="domain" description="UspA" evidence="2">
    <location>
        <begin position="49"/>
        <end position="186"/>
    </location>
</feature>
<dbReference type="EMBL" id="JAVDXZ010000001">
    <property type="protein sequence ID" value="MDR7330535.1"/>
    <property type="molecule type" value="Genomic_DNA"/>
</dbReference>